<dbReference type="Proteomes" id="UP000053144">
    <property type="component" value="Chromosome 10"/>
</dbReference>
<dbReference type="Gramene" id="KOM55194">
    <property type="protein sequence ID" value="KOM55194"/>
    <property type="gene ID" value="LR48_Vigan10g108600"/>
</dbReference>
<sequence length="186" mass="21659">MVINVRTQNWVCMPVKRTTERKDGLTSPASQTERFLWKLLTPIVLLWCWNTERRRLNGGSLERRFRELREKEERIEFSEMKQEGAARGRSIFQKFSVLLSTPPAHVTLWQTHDLHFWLLTAHAGRSSTLMSPRVSHYRFLTAHDEPTSTQRSPRVFHYNRAHVHTLAAMLSTNVSDSPPRATPGVR</sequence>
<proteinExistence type="predicted"/>
<evidence type="ECO:0000313" key="2">
    <source>
        <dbReference type="Proteomes" id="UP000053144"/>
    </source>
</evidence>
<organism evidence="1 2">
    <name type="scientific">Phaseolus angularis</name>
    <name type="common">Azuki bean</name>
    <name type="synonym">Vigna angularis</name>
    <dbReference type="NCBI Taxonomy" id="3914"/>
    <lineage>
        <taxon>Eukaryota</taxon>
        <taxon>Viridiplantae</taxon>
        <taxon>Streptophyta</taxon>
        <taxon>Embryophyta</taxon>
        <taxon>Tracheophyta</taxon>
        <taxon>Spermatophyta</taxon>
        <taxon>Magnoliopsida</taxon>
        <taxon>eudicotyledons</taxon>
        <taxon>Gunneridae</taxon>
        <taxon>Pentapetalae</taxon>
        <taxon>rosids</taxon>
        <taxon>fabids</taxon>
        <taxon>Fabales</taxon>
        <taxon>Fabaceae</taxon>
        <taxon>Papilionoideae</taxon>
        <taxon>50 kb inversion clade</taxon>
        <taxon>NPAAA clade</taxon>
        <taxon>indigoferoid/millettioid clade</taxon>
        <taxon>Phaseoleae</taxon>
        <taxon>Vigna</taxon>
    </lineage>
</organism>
<name>A0A0L9VKD2_PHAAN</name>
<accession>A0A0L9VKD2</accession>
<reference evidence="2" key="1">
    <citation type="journal article" date="2015" name="Proc. Natl. Acad. Sci. U.S.A.">
        <title>Genome sequencing of adzuki bean (Vigna angularis) provides insight into high starch and low fat accumulation and domestication.</title>
        <authorList>
            <person name="Yang K."/>
            <person name="Tian Z."/>
            <person name="Chen C."/>
            <person name="Luo L."/>
            <person name="Zhao B."/>
            <person name="Wang Z."/>
            <person name="Yu L."/>
            <person name="Li Y."/>
            <person name="Sun Y."/>
            <person name="Li W."/>
            <person name="Chen Y."/>
            <person name="Li Y."/>
            <person name="Zhang Y."/>
            <person name="Ai D."/>
            <person name="Zhao J."/>
            <person name="Shang C."/>
            <person name="Ma Y."/>
            <person name="Wu B."/>
            <person name="Wang M."/>
            <person name="Gao L."/>
            <person name="Sun D."/>
            <person name="Zhang P."/>
            <person name="Guo F."/>
            <person name="Wang W."/>
            <person name="Li Y."/>
            <person name="Wang J."/>
            <person name="Varshney R.K."/>
            <person name="Wang J."/>
            <person name="Ling H.Q."/>
            <person name="Wan P."/>
        </authorList>
    </citation>
    <scope>NUCLEOTIDE SEQUENCE</scope>
    <source>
        <strain evidence="2">cv. Jingnong 6</strain>
    </source>
</reference>
<gene>
    <name evidence="1" type="ORF">LR48_Vigan10g108600</name>
</gene>
<dbReference type="EMBL" id="CM003380">
    <property type="protein sequence ID" value="KOM55194.1"/>
    <property type="molecule type" value="Genomic_DNA"/>
</dbReference>
<dbReference type="AlphaFoldDB" id="A0A0L9VKD2"/>
<protein>
    <submittedName>
        <fullName evidence="1">Uncharacterized protein</fullName>
    </submittedName>
</protein>
<evidence type="ECO:0000313" key="1">
    <source>
        <dbReference type="EMBL" id="KOM55194.1"/>
    </source>
</evidence>